<accession>A0A2Z4LNI5</accession>
<gene>
    <name evidence="1" type="ORF">DK849_02515</name>
</gene>
<evidence type="ECO:0000313" key="2">
    <source>
        <dbReference type="Proteomes" id="UP000249865"/>
    </source>
</evidence>
<dbReference type="KEGG" id="mclo:DK849_02515"/>
<dbReference type="EMBL" id="CP030103">
    <property type="protein sequence ID" value="AWX42918.1"/>
    <property type="molecule type" value="Genomic_DNA"/>
</dbReference>
<dbReference type="Proteomes" id="UP000249865">
    <property type="component" value="Chromosome"/>
</dbReference>
<protein>
    <submittedName>
        <fullName evidence="1">Uncharacterized protein</fullName>
    </submittedName>
</protein>
<evidence type="ECO:0000313" key="1">
    <source>
        <dbReference type="EMBL" id="AWX42918.1"/>
    </source>
</evidence>
<proteinExistence type="predicted"/>
<name>A0A2Z4LNI5_9BACT</name>
<dbReference type="RefSeq" id="WP_029330702.1">
    <property type="nucleotide sequence ID" value="NZ_CP030103.1"/>
</dbReference>
<reference evidence="2" key="1">
    <citation type="submission" date="2018-06" db="EMBL/GenBank/DDBJ databases">
        <title>Complete genome sequences of Mycoplasma anatis, M. anseris and M. cloacale type strains.</title>
        <authorList>
            <person name="Grozner D."/>
            <person name="Forro B."/>
            <person name="Sulyok K.M."/>
            <person name="Marton S."/>
            <person name="Kreizinger Z."/>
            <person name="Banyai K."/>
            <person name="Gyuranecz M."/>
        </authorList>
    </citation>
    <scope>NUCLEOTIDE SEQUENCE [LARGE SCALE GENOMIC DNA]</scope>
    <source>
        <strain evidence="2">NCTC 10199</strain>
    </source>
</reference>
<keyword evidence="2" id="KW-1185">Reference proteome</keyword>
<organism evidence="1 2">
    <name type="scientific">Metamycoplasma cloacale</name>
    <dbReference type="NCBI Taxonomy" id="92401"/>
    <lineage>
        <taxon>Bacteria</taxon>
        <taxon>Bacillati</taxon>
        <taxon>Mycoplasmatota</taxon>
        <taxon>Mycoplasmoidales</taxon>
        <taxon>Metamycoplasmataceae</taxon>
        <taxon>Metamycoplasma</taxon>
    </lineage>
</organism>
<sequence length="204" mass="24024">MKSLFNYRKTIIFGIVWSAIRHFAIVLVVISLIVAFIADIYFDYIWVISLSIWMLCVVVEYIFLFTKIYLYIGENPLWRFICLGATFIVADLIGFIWLWKLKTNAIQKGVFNRFVNIFIVTAIFGIICPIFHIVSIIYSIIFYRKIEYKIYKKLFLAGIFVPIMLLIALIMLKNSKFKIIESFDDEFDSSVETIKDNSYNRLPE</sequence>
<dbReference type="AlphaFoldDB" id="A0A2Z4LNI5"/>